<dbReference type="OrthoDB" id="957735at2759"/>
<feature type="domain" description="VHS" evidence="12">
    <location>
        <begin position="19"/>
        <end position="157"/>
    </location>
</feature>
<dbReference type="InterPro" id="IPR017455">
    <property type="entry name" value="Znf_FYVE-rel"/>
</dbReference>
<feature type="compositionally biased region" description="Polar residues" evidence="10">
    <location>
        <begin position="286"/>
        <end position="304"/>
    </location>
</feature>
<dbReference type="PROSITE" id="PS50178">
    <property type="entry name" value="ZF_FYVE"/>
    <property type="match status" value="1"/>
</dbReference>
<proteinExistence type="inferred from homology"/>
<dbReference type="STRING" id="1344416.A0A139A5N4"/>
<dbReference type="GO" id="GO:0008270">
    <property type="term" value="F:zinc ion binding"/>
    <property type="evidence" value="ECO:0007669"/>
    <property type="project" value="UniProtKB-KW"/>
</dbReference>
<gene>
    <name evidence="13" type="ORF">M427DRAFT_35021</name>
</gene>
<dbReference type="InterPro" id="IPR008942">
    <property type="entry name" value="ENTH_VHS"/>
</dbReference>
<dbReference type="SUPFAM" id="SSF57903">
    <property type="entry name" value="FYVE/PHD zinc finger"/>
    <property type="match status" value="1"/>
</dbReference>
<keyword evidence="5 8" id="KW-0967">Endosome</keyword>
<feature type="compositionally biased region" description="Polar residues" evidence="10">
    <location>
        <begin position="522"/>
        <end position="537"/>
    </location>
</feature>
<dbReference type="InterPro" id="IPR000306">
    <property type="entry name" value="Znf_FYVE"/>
</dbReference>
<feature type="compositionally biased region" description="Basic and acidic residues" evidence="10">
    <location>
        <begin position="307"/>
        <end position="317"/>
    </location>
</feature>
<keyword evidence="6 9" id="KW-0863">Zinc-finger</keyword>
<evidence type="ECO:0000256" key="5">
    <source>
        <dbReference type="ARBA" id="ARBA00022753"/>
    </source>
</evidence>
<dbReference type="Gene3D" id="1.20.5.1940">
    <property type="match status" value="1"/>
</dbReference>
<dbReference type="GO" id="GO:0010008">
    <property type="term" value="C:endosome membrane"/>
    <property type="evidence" value="ECO:0007669"/>
    <property type="project" value="UniProtKB-SubCell"/>
</dbReference>
<dbReference type="PANTHER" id="PTHR46275:SF1">
    <property type="entry name" value="HEPATOCYTE GROWTH FACTOR-REGULATED TYROSINE KINASE SUBSTRATE"/>
    <property type="match status" value="1"/>
</dbReference>
<dbReference type="Proteomes" id="UP000070544">
    <property type="component" value="Unassembled WGS sequence"/>
</dbReference>
<evidence type="ECO:0000256" key="10">
    <source>
        <dbReference type="SAM" id="MobiDB-lite"/>
    </source>
</evidence>
<dbReference type="SUPFAM" id="SSF48464">
    <property type="entry name" value="ENTH/VHS domain"/>
    <property type="match status" value="1"/>
</dbReference>
<dbReference type="GO" id="GO:0005769">
    <property type="term" value="C:early endosome"/>
    <property type="evidence" value="ECO:0007669"/>
    <property type="project" value="TreeGrafter"/>
</dbReference>
<comment type="subcellular location">
    <subcellularLocation>
        <location evidence="1 8">Endosome membrane</location>
        <topology evidence="1 8">Peripheral membrane protein</topology>
        <orientation evidence="1 8">Cytoplasmic side</orientation>
    </subcellularLocation>
</comment>
<evidence type="ECO:0000256" key="1">
    <source>
        <dbReference type="ARBA" id="ARBA00004125"/>
    </source>
</evidence>
<dbReference type="SMART" id="SM00064">
    <property type="entry name" value="FYVE"/>
    <property type="match status" value="1"/>
</dbReference>
<dbReference type="PROSITE" id="PS50330">
    <property type="entry name" value="UIM"/>
    <property type="match status" value="1"/>
</dbReference>
<evidence type="ECO:0000256" key="8">
    <source>
        <dbReference type="PIRNR" id="PIRNR036956"/>
    </source>
</evidence>
<feature type="domain" description="FYVE-type" evidence="11">
    <location>
        <begin position="177"/>
        <end position="237"/>
    </location>
</feature>
<dbReference type="EMBL" id="KQ965791">
    <property type="protein sequence ID" value="KXS12132.1"/>
    <property type="molecule type" value="Genomic_DNA"/>
</dbReference>
<keyword evidence="7" id="KW-0862">Zinc</keyword>
<dbReference type="InterPro" id="IPR013083">
    <property type="entry name" value="Znf_RING/FYVE/PHD"/>
</dbReference>
<dbReference type="GO" id="GO:0032456">
    <property type="term" value="P:endocytic recycling"/>
    <property type="evidence" value="ECO:0007669"/>
    <property type="project" value="TreeGrafter"/>
</dbReference>
<dbReference type="GO" id="GO:0007034">
    <property type="term" value="P:vacuolar transport"/>
    <property type="evidence" value="ECO:0007669"/>
    <property type="project" value="UniProtKB-ARBA"/>
</dbReference>
<dbReference type="Pfam" id="PF01363">
    <property type="entry name" value="FYVE"/>
    <property type="match status" value="1"/>
</dbReference>
<comment type="subunit">
    <text evidence="8">Component of the ESCRT-0 complex composed of HSE1 and VPS27.</text>
</comment>
<evidence type="ECO:0000256" key="3">
    <source>
        <dbReference type="ARBA" id="ARBA00017753"/>
    </source>
</evidence>
<dbReference type="InterPro" id="IPR011011">
    <property type="entry name" value="Znf_FYVE_PHD"/>
</dbReference>
<dbReference type="SMART" id="SM00726">
    <property type="entry name" value="UIM"/>
    <property type="match status" value="2"/>
</dbReference>
<comment type="similarity">
    <text evidence="2 8">Belongs to the VPS27 family.</text>
</comment>
<dbReference type="GO" id="GO:0043130">
    <property type="term" value="F:ubiquitin binding"/>
    <property type="evidence" value="ECO:0007669"/>
    <property type="project" value="InterPro"/>
</dbReference>
<dbReference type="OMA" id="QSAYNTH"/>
<evidence type="ECO:0000256" key="9">
    <source>
        <dbReference type="PROSITE-ProRule" id="PRU00091"/>
    </source>
</evidence>
<feature type="region of interest" description="Disordered" evidence="10">
    <location>
        <begin position="478"/>
        <end position="608"/>
    </location>
</feature>
<keyword evidence="14" id="KW-1185">Reference proteome</keyword>
<dbReference type="Pfam" id="PF02809">
    <property type="entry name" value="UIM"/>
    <property type="match status" value="2"/>
</dbReference>
<evidence type="ECO:0000256" key="2">
    <source>
        <dbReference type="ARBA" id="ARBA00008597"/>
    </source>
</evidence>
<evidence type="ECO:0000256" key="4">
    <source>
        <dbReference type="ARBA" id="ARBA00022723"/>
    </source>
</evidence>
<comment type="function">
    <text evidence="8">Component of the ESCRT-0 complex which is the sorting receptor for ubiquitinated cargo proteins at the multivesicular body (MVB) and recruits ESCRT-I to the MVB outer membrane.</text>
</comment>
<dbReference type="SMART" id="SM00288">
    <property type="entry name" value="VHS"/>
    <property type="match status" value="1"/>
</dbReference>
<dbReference type="PIRSF" id="PIRSF036956">
    <property type="entry name" value="Hrs_Vps27"/>
    <property type="match status" value="1"/>
</dbReference>
<name>A0A139A5N4_GONPJ</name>
<feature type="region of interest" description="Disordered" evidence="10">
    <location>
        <begin position="286"/>
        <end position="317"/>
    </location>
</feature>
<dbReference type="AlphaFoldDB" id="A0A139A5N4"/>
<dbReference type="CDD" id="cd16979">
    <property type="entry name" value="VHS_Vps27"/>
    <property type="match status" value="1"/>
</dbReference>
<reference evidence="13 14" key="1">
    <citation type="journal article" date="2015" name="Genome Biol. Evol.">
        <title>Phylogenomic analyses indicate that early fungi evolved digesting cell walls of algal ancestors of land plants.</title>
        <authorList>
            <person name="Chang Y."/>
            <person name="Wang S."/>
            <person name="Sekimoto S."/>
            <person name="Aerts A.L."/>
            <person name="Choi C."/>
            <person name="Clum A."/>
            <person name="LaButti K.M."/>
            <person name="Lindquist E.A."/>
            <person name="Yee Ngan C."/>
            <person name="Ohm R.A."/>
            <person name="Salamov A.A."/>
            <person name="Grigoriev I.V."/>
            <person name="Spatafora J.W."/>
            <person name="Berbee M.L."/>
        </authorList>
    </citation>
    <scope>NUCLEOTIDE SEQUENCE [LARGE SCALE GENOMIC DNA]</scope>
    <source>
        <strain evidence="13 14">JEL478</strain>
    </source>
</reference>
<feature type="compositionally biased region" description="Low complexity" evidence="10">
    <location>
        <begin position="562"/>
        <end position="594"/>
    </location>
</feature>
<dbReference type="Gene3D" id="6.10.140.100">
    <property type="match status" value="1"/>
</dbReference>
<feature type="compositionally biased region" description="Low complexity" evidence="10">
    <location>
        <begin position="478"/>
        <end position="497"/>
    </location>
</feature>
<evidence type="ECO:0000313" key="13">
    <source>
        <dbReference type="EMBL" id="KXS12132.1"/>
    </source>
</evidence>
<dbReference type="GO" id="GO:0035091">
    <property type="term" value="F:phosphatidylinositol binding"/>
    <property type="evidence" value="ECO:0007669"/>
    <property type="project" value="InterPro"/>
</dbReference>
<feature type="region of interest" description="Disordered" evidence="10">
    <location>
        <begin position="335"/>
        <end position="356"/>
    </location>
</feature>
<accession>A0A139A5N4</accession>
<keyword evidence="4" id="KW-0479">Metal-binding</keyword>
<organism evidence="13 14">
    <name type="scientific">Gonapodya prolifera (strain JEL478)</name>
    <name type="common">Monoblepharis prolifera</name>
    <dbReference type="NCBI Taxonomy" id="1344416"/>
    <lineage>
        <taxon>Eukaryota</taxon>
        <taxon>Fungi</taxon>
        <taxon>Fungi incertae sedis</taxon>
        <taxon>Chytridiomycota</taxon>
        <taxon>Chytridiomycota incertae sedis</taxon>
        <taxon>Monoblepharidomycetes</taxon>
        <taxon>Monoblepharidales</taxon>
        <taxon>Gonapodyaceae</taxon>
        <taxon>Gonapodya</taxon>
    </lineage>
</organism>
<dbReference type="Gene3D" id="1.25.40.90">
    <property type="match status" value="1"/>
</dbReference>
<dbReference type="InterPro" id="IPR002014">
    <property type="entry name" value="VHS_dom"/>
</dbReference>
<dbReference type="PROSITE" id="PS50179">
    <property type="entry name" value="VHS"/>
    <property type="match status" value="1"/>
</dbReference>
<dbReference type="Pfam" id="PF00790">
    <property type="entry name" value="VHS"/>
    <property type="match status" value="1"/>
</dbReference>
<evidence type="ECO:0000313" key="14">
    <source>
        <dbReference type="Proteomes" id="UP000070544"/>
    </source>
</evidence>
<feature type="region of interest" description="Disordered" evidence="10">
    <location>
        <begin position="650"/>
        <end position="690"/>
    </location>
</feature>
<dbReference type="InterPro" id="IPR003903">
    <property type="entry name" value="UIM_dom"/>
</dbReference>
<protein>
    <recommendedName>
        <fullName evidence="3 8">Vacuolar protein sorting-associated protein 27</fullName>
    </recommendedName>
</protein>
<dbReference type="GO" id="GO:0031623">
    <property type="term" value="P:receptor internalization"/>
    <property type="evidence" value="ECO:0007669"/>
    <property type="project" value="TreeGrafter"/>
</dbReference>
<evidence type="ECO:0000256" key="7">
    <source>
        <dbReference type="ARBA" id="ARBA00022833"/>
    </source>
</evidence>
<keyword evidence="8" id="KW-0472">Membrane</keyword>
<feature type="compositionally biased region" description="Polar residues" evidence="10">
    <location>
        <begin position="552"/>
        <end position="561"/>
    </location>
</feature>
<dbReference type="PANTHER" id="PTHR46275">
    <property type="entry name" value="HEPATOCYTE GROWTH FACTOR-REGULATED TYROSINE KINASE SUBSTRATE"/>
    <property type="match status" value="1"/>
</dbReference>
<sequence>MSFWGSDPFAEHVDKATGENLPAGADPDIALSLEIADQIKGKQVPALQAMRAIKAKIQHKNPNVQLRGLKLADICVKNGGHHFLQQVASKEFMDSLEGIINSQVGTNMRQVAVPHPEVRSKILELVQTWAHAFKEKPDLSLVGEVYTRLKYRGFAFPAFDPTAASSALVDTATAPTWTDSNTCDRCRTAFTFTNRKHHCRNCGGTFCQQCSSKELPLPKFGITTPVRVCDGCHGRLTGGAELLGAKPSFLDTKPPLGGGYPGAVGPAVGGVDPLDADIQRAIQLSLAESSSPPLQRKPPTSSAPAKSGKEDDLAHKEQEDLERAIAESLKEVQISSAPRSLTGRSGDGGITVTAQPHNPNALTEVEIENVRLFAELVEKLEEEGAGRNWQGGAVGGEAVEALHHQIALLQPKLVSNLSDSVKKYRLFVSFNAKLEQALRTYDEMLNKRLEAARNAGATIAGGGYGSYPAQGGYPSTSTYPSTGASSSASYAYPSTGGATSGPYQPTNPYPSMPAYPEYPANPSAQPSNPYPSTTNRADNYGHQGYSYPYVNASGTVQGQPTSSYPASSVAQPSSVSPYPGQSSAYPQQYASPAPQSAPPGAIGYAGSPNLGAQGSNVVPAPSSSQRLSGQADPNVVAGYYQQSQPVYDYGKGQPQGQSQPTVQGPPAGYGYGGAPMHVHQSAPPAAAPAPALVEEKPLIEL</sequence>
<evidence type="ECO:0000259" key="11">
    <source>
        <dbReference type="PROSITE" id="PS50178"/>
    </source>
</evidence>
<dbReference type="InterPro" id="IPR017073">
    <property type="entry name" value="HGS/VPS27"/>
</dbReference>
<evidence type="ECO:0000259" key="12">
    <source>
        <dbReference type="PROSITE" id="PS50179"/>
    </source>
</evidence>
<evidence type="ECO:0000256" key="6">
    <source>
        <dbReference type="ARBA" id="ARBA00022771"/>
    </source>
</evidence>
<dbReference type="Gene3D" id="3.30.40.10">
    <property type="entry name" value="Zinc/RING finger domain, C3HC4 (zinc finger)"/>
    <property type="match status" value="1"/>
</dbReference>